<evidence type="ECO:0008006" key="4">
    <source>
        <dbReference type="Google" id="ProtNLM"/>
    </source>
</evidence>
<dbReference type="Gene3D" id="3.30.110.170">
    <property type="entry name" value="Protein of unknown function (DUF541), domain 1"/>
    <property type="match status" value="1"/>
</dbReference>
<accession>A0A0H3K1K0</accession>
<evidence type="ECO:0000256" key="1">
    <source>
        <dbReference type="SAM" id="SignalP"/>
    </source>
</evidence>
<organism evidence="2 3">
    <name type="scientific">Synechococcus sp. (strain ATCC 27144 / PCC 6301 / SAUG 1402/1)</name>
    <name type="common">Anacystis nidulans</name>
    <dbReference type="NCBI Taxonomy" id="269084"/>
    <lineage>
        <taxon>Bacteria</taxon>
        <taxon>Bacillati</taxon>
        <taxon>Cyanobacteriota</taxon>
        <taxon>Cyanophyceae</taxon>
        <taxon>Synechococcales</taxon>
        <taxon>Synechococcaceae</taxon>
        <taxon>Synechococcus</taxon>
    </lineage>
</organism>
<dbReference type="RefSeq" id="WP_011243216.1">
    <property type="nucleotide sequence ID" value="NC_006576.1"/>
</dbReference>
<dbReference type="InterPro" id="IPR007497">
    <property type="entry name" value="SIMPL/DUF541"/>
</dbReference>
<dbReference type="PANTHER" id="PTHR34387">
    <property type="entry name" value="SLR1258 PROTEIN"/>
    <property type="match status" value="1"/>
</dbReference>
<dbReference type="Proteomes" id="UP000001175">
    <property type="component" value="Chromosome"/>
</dbReference>
<sequence>MLSQQRPWHWLALTTAALLVLPGPAVTEPSPQRLITVTGQGRESVTAKLLEVNLGVEVQAATAEAAQAEVSRRADSLVKLLRDRRVEQLTTTGITLSPRYRYRDNQQIPDGFTATYSLQFRSPSNAAGSVIDAAVKSGSTRIDSIRFVATDPELETAQATALREAAADARQKADIVLRSLGLSAQEIQTIQVNSAAAPGPVPQMRTAVADSAANVPIVGGEQDVTASVTLQIRY</sequence>
<feature type="chain" id="PRO_5002613162" description="Outer membrane protein" evidence="1">
    <location>
        <begin position="28"/>
        <end position="234"/>
    </location>
</feature>
<dbReference type="KEGG" id="syc:syc0904_c"/>
<name>A0A0H3K1K0_SYNP6</name>
<dbReference type="Gene3D" id="3.30.70.2970">
    <property type="entry name" value="Protein of unknown function (DUF541), domain 2"/>
    <property type="match status" value="1"/>
</dbReference>
<keyword evidence="1" id="KW-0732">Signal</keyword>
<evidence type="ECO:0000313" key="3">
    <source>
        <dbReference type="Proteomes" id="UP000001175"/>
    </source>
</evidence>
<dbReference type="Pfam" id="PF04402">
    <property type="entry name" value="SIMPL"/>
    <property type="match status" value="1"/>
</dbReference>
<dbReference type="EMBL" id="AP008231">
    <property type="protein sequence ID" value="BAD79094.1"/>
    <property type="molecule type" value="Genomic_DNA"/>
</dbReference>
<dbReference type="eggNOG" id="COG2968">
    <property type="taxonomic scope" value="Bacteria"/>
</dbReference>
<protein>
    <recommendedName>
        <fullName evidence="4">Outer membrane protein</fullName>
    </recommendedName>
</protein>
<reference evidence="2 3" key="1">
    <citation type="journal article" date="2007" name="Photosyn. Res.">
        <title>Complete nucleotide sequence of the freshwater unicellular cyanobacterium Synechococcus elongatus PCC 6301 chromosome: gene content and organization.</title>
        <authorList>
            <person name="Sugita C."/>
            <person name="Ogata K."/>
            <person name="Shikata M."/>
            <person name="Jikuya H."/>
            <person name="Takano J."/>
            <person name="Furumichi M."/>
            <person name="Kanehisa M."/>
            <person name="Omata T."/>
            <person name="Sugiura M."/>
            <person name="Sugita M."/>
        </authorList>
    </citation>
    <scope>NUCLEOTIDE SEQUENCE [LARGE SCALE GENOMIC DNA]</scope>
    <source>
        <strain evidence="3">ATCC 27144 / PCC 6301 / SAUG 1402/1</strain>
    </source>
</reference>
<dbReference type="PANTHER" id="PTHR34387:SF1">
    <property type="entry name" value="PERIPLASMIC IMMUNOGENIC PROTEIN"/>
    <property type="match status" value="1"/>
</dbReference>
<gene>
    <name evidence="2" type="ordered locus">syc0904_c</name>
</gene>
<dbReference type="GO" id="GO:0006974">
    <property type="term" value="P:DNA damage response"/>
    <property type="evidence" value="ECO:0007669"/>
    <property type="project" value="TreeGrafter"/>
</dbReference>
<dbReference type="AlphaFoldDB" id="A0A0H3K1K0"/>
<evidence type="ECO:0000313" key="2">
    <source>
        <dbReference type="EMBL" id="BAD79094.1"/>
    </source>
</evidence>
<dbReference type="GeneID" id="72429452"/>
<feature type="signal peptide" evidence="1">
    <location>
        <begin position="1"/>
        <end position="27"/>
    </location>
</feature>
<proteinExistence type="predicted"/>
<dbReference type="InterPro" id="IPR052022">
    <property type="entry name" value="26kDa_periplasmic_antigen"/>
</dbReference>